<evidence type="ECO:0000259" key="16">
    <source>
        <dbReference type="PROSITE" id="PS51263"/>
    </source>
</evidence>
<evidence type="ECO:0000256" key="3">
    <source>
        <dbReference type="ARBA" id="ARBA00004544"/>
    </source>
</evidence>
<dbReference type="RefSeq" id="XP_050934611.1">
    <property type="nucleotide sequence ID" value="XM_051078654.1"/>
</dbReference>
<keyword evidence="11" id="KW-0009">Actin-binding</keyword>
<feature type="domain" description="ADF-H" evidence="16">
    <location>
        <begin position="2"/>
        <end position="138"/>
    </location>
</feature>
<dbReference type="CTD" id="1627"/>
<dbReference type="RefSeq" id="XP_050934617.1">
    <property type="nucleotide sequence ID" value="XM_051078660.1"/>
</dbReference>
<evidence type="ECO:0000256" key="14">
    <source>
        <dbReference type="ARBA" id="ARBA00076970"/>
    </source>
</evidence>
<dbReference type="GO" id="GO:0051015">
    <property type="term" value="F:actin filament binding"/>
    <property type="evidence" value="ECO:0007669"/>
    <property type="project" value="TreeGrafter"/>
</dbReference>
<evidence type="ECO:0000313" key="20">
    <source>
        <dbReference type="RefSeq" id="XP_050934604.1"/>
    </source>
</evidence>
<comment type="subcellular location">
    <subcellularLocation>
        <location evidence="2">Cell junction</location>
    </subcellularLocation>
    <subcellularLocation>
        <location evidence="1">Cell projection</location>
        <location evidence="1">Dendrite</location>
    </subcellularLocation>
    <subcellularLocation>
        <location evidence="4">Cell projection</location>
        <location evidence="4">Growth cone</location>
    </subcellularLocation>
    <subcellularLocation>
        <location evidence="3">Cytoplasm</location>
        <location evidence="3">Cell cortex</location>
    </subcellularLocation>
</comment>
<keyword evidence="9" id="KW-0965">Cell junction</keyword>
<dbReference type="RefSeq" id="XP_050934602.1">
    <property type="nucleotide sequence ID" value="XM_051078645.1"/>
</dbReference>
<dbReference type="GO" id="GO:0098974">
    <property type="term" value="P:postsynaptic actin cytoskeleton organization"/>
    <property type="evidence" value="ECO:0007669"/>
    <property type="project" value="TreeGrafter"/>
</dbReference>
<dbReference type="InterPro" id="IPR002108">
    <property type="entry name" value="ADF-H"/>
</dbReference>
<name>A0AAJ8BKL2_LATCA</name>
<evidence type="ECO:0000313" key="18">
    <source>
        <dbReference type="RefSeq" id="XP_050934602.1"/>
    </source>
</evidence>
<evidence type="ECO:0000256" key="15">
    <source>
        <dbReference type="SAM" id="MobiDB-lite"/>
    </source>
</evidence>
<evidence type="ECO:0000313" key="22">
    <source>
        <dbReference type="RefSeq" id="XP_050934606.1"/>
    </source>
</evidence>
<keyword evidence="5" id="KW-0217">Developmental protein</keyword>
<dbReference type="GO" id="GO:0030426">
    <property type="term" value="C:growth cone"/>
    <property type="evidence" value="ECO:0007669"/>
    <property type="project" value="UniProtKB-SubCell"/>
</dbReference>
<dbReference type="GO" id="GO:0030833">
    <property type="term" value="P:regulation of actin filament polymerization"/>
    <property type="evidence" value="ECO:0007669"/>
    <property type="project" value="TreeGrafter"/>
</dbReference>
<dbReference type="GO" id="GO:0005884">
    <property type="term" value="C:actin filament"/>
    <property type="evidence" value="ECO:0007669"/>
    <property type="project" value="TreeGrafter"/>
</dbReference>
<evidence type="ECO:0000313" key="26">
    <source>
        <dbReference type="RefSeq" id="XP_050934610.1"/>
    </source>
</evidence>
<evidence type="ECO:0000313" key="30">
    <source>
        <dbReference type="RefSeq" id="XP_050934614.1"/>
    </source>
</evidence>
<reference evidence="18 19" key="1">
    <citation type="submission" date="2025-04" db="UniProtKB">
        <authorList>
            <consortium name="RefSeq"/>
        </authorList>
    </citation>
    <scope>IDENTIFICATION</scope>
    <source>
        <tissue evidence="18 19">Brain</tissue>
    </source>
</reference>
<feature type="compositionally biased region" description="Low complexity" evidence="15">
    <location>
        <begin position="351"/>
        <end position="368"/>
    </location>
</feature>
<dbReference type="GO" id="GO:0014069">
    <property type="term" value="C:postsynaptic density"/>
    <property type="evidence" value="ECO:0007669"/>
    <property type="project" value="TreeGrafter"/>
</dbReference>
<feature type="region of interest" description="Disordered" evidence="15">
    <location>
        <begin position="557"/>
        <end position="610"/>
    </location>
</feature>
<evidence type="ECO:0000313" key="24">
    <source>
        <dbReference type="RefSeq" id="XP_050934608.1"/>
    </source>
</evidence>
<feature type="region of interest" description="Disordered" evidence="15">
    <location>
        <begin position="190"/>
        <end position="252"/>
    </location>
</feature>
<dbReference type="GO" id="GO:0070161">
    <property type="term" value="C:anchoring junction"/>
    <property type="evidence" value="ECO:0007669"/>
    <property type="project" value="UniProtKB-SubCell"/>
</dbReference>
<protein>
    <recommendedName>
        <fullName evidence="13">Drebrin</fullName>
    </recommendedName>
    <alternativeName>
        <fullName evidence="14">Developmentally-regulated brain protein</fullName>
    </alternativeName>
</protein>
<feature type="compositionally biased region" description="Basic and acidic residues" evidence="15">
    <location>
        <begin position="380"/>
        <end position="389"/>
    </location>
</feature>
<dbReference type="RefSeq" id="XP_050934606.1">
    <property type="nucleotide sequence ID" value="XM_051078649.1"/>
</dbReference>
<dbReference type="RefSeq" id="XP_050934609.1">
    <property type="nucleotide sequence ID" value="XM_051078652.1"/>
</dbReference>
<feature type="compositionally biased region" description="Polar residues" evidence="15">
    <location>
        <begin position="407"/>
        <end position="437"/>
    </location>
</feature>
<dbReference type="GO" id="GO:0030425">
    <property type="term" value="C:dendrite"/>
    <property type="evidence" value="ECO:0007669"/>
    <property type="project" value="UniProtKB-SubCell"/>
</dbReference>
<dbReference type="GO" id="GO:0048812">
    <property type="term" value="P:neuron projection morphogenesis"/>
    <property type="evidence" value="ECO:0007669"/>
    <property type="project" value="TreeGrafter"/>
</dbReference>
<dbReference type="GO" id="GO:0045211">
    <property type="term" value="C:postsynaptic membrane"/>
    <property type="evidence" value="ECO:0007669"/>
    <property type="project" value="TreeGrafter"/>
</dbReference>
<dbReference type="RefSeq" id="XP_050934605.1">
    <property type="nucleotide sequence ID" value="XM_051078648.1"/>
</dbReference>
<accession>A0AAJ8BKL2</accession>
<dbReference type="RefSeq" id="XP_050934604.1">
    <property type="nucleotide sequence ID" value="XM_051078647.1"/>
</dbReference>
<evidence type="ECO:0000313" key="33">
    <source>
        <dbReference type="RefSeq" id="XP_050934617.1"/>
    </source>
</evidence>
<evidence type="ECO:0000256" key="13">
    <source>
        <dbReference type="ARBA" id="ARBA00073040"/>
    </source>
</evidence>
<evidence type="ECO:0000256" key="6">
    <source>
        <dbReference type="ARBA" id="ARBA00022490"/>
    </source>
</evidence>
<evidence type="ECO:0000256" key="8">
    <source>
        <dbReference type="ARBA" id="ARBA00022902"/>
    </source>
</evidence>
<keyword evidence="6" id="KW-0963">Cytoplasm</keyword>
<evidence type="ECO:0000313" key="31">
    <source>
        <dbReference type="RefSeq" id="XP_050934615.1"/>
    </source>
</evidence>
<feature type="compositionally biased region" description="Low complexity" evidence="15">
    <location>
        <begin position="442"/>
        <end position="458"/>
    </location>
</feature>
<dbReference type="PANTHER" id="PTHR10829">
    <property type="entry name" value="CORTACTIN AND DREBRIN"/>
    <property type="match status" value="1"/>
</dbReference>
<evidence type="ECO:0000313" key="19">
    <source>
        <dbReference type="RefSeq" id="XP_050934603.1"/>
    </source>
</evidence>
<dbReference type="RefSeq" id="XP_050934608.1">
    <property type="nucleotide sequence ID" value="XM_051078651.1"/>
</dbReference>
<dbReference type="GO" id="GO:0061003">
    <property type="term" value="P:positive regulation of dendritic spine morphogenesis"/>
    <property type="evidence" value="ECO:0007669"/>
    <property type="project" value="TreeGrafter"/>
</dbReference>
<evidence type="ECO:0000256" key="10">
    <source>
        <dbReference type="ARBA" id="ARBA00022990"/>
    </source>
</evidence>
<gene>
    <name evidence="18 19 20 21 22 23 24 25 26 27 28 29 30 31 32 33" type="primary">dbn1</name>
</gene>
<dbReference type="CDD" id="cd11281">
    <property type="entry name" value="ADF_drebrin_like"/>
    <property type="match status" value="1"/>
</dbReference>
<dbReference type="RefSeq" id="XP_050934616.1">
    <property type="nucleotide sequence ID" value="XM_051078659.1"/>
</dbReference>
<feature type="compositionally biased region" description="Pro residues" evidence="15">
    <location>
        <begin position="331"/>
        <end position="350"/>
    </location>
</feature>
<dbReference type="InterPro" id="IPR029006">
    <property type="entry name" value="ADF-H/Gelsolin-like_dom_sf"/>
</dbReference>
<dbReference type="GO" id="GO:0045773">
    <property type="term" value="P:positive regulation of axon extension"/>
    <property type="evidence" value="ECO:0007669"/>
    <property type="project" value="TreeGrafter"/>
</dbReference>
<keyword evidence="12" id="KW-0966">Cell projection</keyword>
<dbReference type="RefSeq" id="XP_050934615.1">
    <property type="nucleotide sequence ID" value="XM_051078658.1"/>
</dbReference>
<keyword evidence="10" id="KW-0007">Acetylation</keyword>
<dbReference type="Pfam" id="PF00241">
    <property type="entry name" value="Cofilin_ADF"/>
    <property type="match status" value="1"/>
</dbReference>
<dbReference type="FunFam" id="3.40.20.10:FF:000032">
    <property type="entry name" value="Drebrin 1"/>
    <property type="match status" value="1"/>
</dbReference>
<dbReference type="SUPFAM" id="SSF55753">
    <property type="entry name" value="Actin depolymerizing proteins"/>
    <property type="match status" value="1"/>
</dbReference>
<dbReference type="GeneID" id="108885356"/>
<dbReference type="RefSeq" id="XP_050934610.1">
    <property type="nucleotide sequence ID" value="XM_051078653.1"/>
</dbReference>
<dbReference type="AlphaFoldDB" id="A0AAJ8BKL2"/>
<evidence type="ECO:0000256" key="7">
    <source>
        <dbReference type="ARBA" id="ARBA00022782"/>
    </source>
</evidence>
<organism evidence="17 22">
    <name type="scientific">Lates calcarifer</name>
    <name type="common">Barramundi</name>
    <name type="synonym">Holocentrus calcarifer</name>
    <dbReference type="NCBI Taxonomy" id="8187"/>
    <lineage>
        <taxon>Eukaryota</taxon>
        <taxon>Metazoa</taxon>
        <taxon>Chordata</taxon>
        <taxon>Craniata</taxon>
        <taxon>Vertebrata</taxon>
        <taxon>Euteleostomi</taxon>
        <taxon>Actinopterygii</taxon>
        <taxon>Neopterygii</taxon>
        <taxon>Teleostei</taxon>
        <taxon>Neoteleostei</taxon>
        <taxon>Acanthomorphata</taxon>
        <taxon>Carangaria</taxon>
        <taxon>Carangaria incertae sedis</taxon>
        <taxon>Centropomidae</taxon>
        <taxon>Lates</taxon>
    </lineage>
</organism>
<keyword evidence="7" id="KW-0221">Differentiation</keyword>
<dbReference type="PANTHER" id="PTHR10829:SF1">
    <property type="entry name" value="DREBRIN"/>
    <property type="match status" value="1"/>
</dbReference>
<evidence type="ECO:0000256" key="1">
    <source>
        <dbReference type="ARBA" id="ARBA00004279"/>
    </source>
</evidence>
<evidence type="ECO:0000256" key="11">
    <source>
        <dbReference type="ARBA" id="ARBA00023203"/>
    </source>
</evidence>
<dbReference type="RefSeq" id="XP_050934607.1">
    <property type="nucleotide sequence ID" value="XM_051078650.1"/>
</dbReference>
<dbReference type="KEGG" id="lcf:108885356"/>
<dbReference type="RefSeq" id="XP_050934614.1">
    <property type="nucleotide sequence ID" value="XM_051078657.1"/>
</dbReference>
<evidence type="ECO:0000256" key="9">
    <source>
        <dbReference type="ARBA" id="ARBA00022949"/>
    </source>
</evidence>
<evidence type="ECO:0000313" key="29">
    <source>
        <dbReference type="RefSeq" id="XP_050934613.1"/>
    </source>
</evidence>
<evidence type="ECO:0000313" key="23">
    <source>
        <dbReference type="RefSeq" id="XP_050934607.1"/>
    </source>
</evidence>
<dbReference type="GO" id="GO:0030027">
    <property type="term" value="C:lamellipodium"/>
    <property type="evidence" value="ECO:0007669"/>
    <property type="project" value="TreeGrafter"/>
</dbReference>
<dbReference type="RefSeq" id="XP_050934613.1">
    <property type="nucleotide sequence ID" value="XM_051078656.1"/>
</dbReference>
<feature type="region of interest" description="Disordered" evidence="15">
    <location>
        <begin position="300"/>
        <end position="514"/>
    </location>
</feature>
<evidence type="ECO:0000313" key="27">
    <source>
        <dbReference type="RefSeq" id="XP_050934611.1"/>
    </source>
</evidence>
<evidence type="ECO:0000256" key="2">
    <source>
        <dbReference type="ARBA" id="ARBA00004282"/>
    </source>
</evidence>
<dbReference type="Proteomes" id="UP000694890">
    <property type="component" value="Linkage group LG20"/>
</dbReference>
<proteinExistence type="predicted"/>
<dbReference type="PROSITE" id="PS51263">
    <property type="entry name" value="ADF_H"/>
    <property type="match status" value="1"/>
</dbReference>
<keyword evidence="8" id="KW-0524">Neurogenesis</keyword>
<evidence type="ECO:0000313" key="32">
    <source>
        <dbReference type="RefSeq" id="XP_050934616.1"/>
    </source>
</evidence>
<evidence type="ECO:0000313" key="28">
    <source>
        <dbReference type="RefSeq" id="XP_050934612.1"/>
    </source>
</evidence>
<evidence type="ECO:0000256" key="5">
    <source>
        <dbReference type="ARBA" id="ARBA00022473"/>
    </source>
</evidence>
<dbReference type="RefSeq" id="XP_050934603.1">
    <property type="nucleotide sequence ID" value="XM_051078646.1"/>
</dbReference>
<dbReference type="RefSeq" id="XP_050934612.1">
    <property type="nucleotide sequence ID" value="XM_051078655.1"/>
</dbReference>
<evidence type="ECO:0000256" key="4">
    <source>
        <dbReference type="ARBA" id="ARBA00004624"/>
    </source>
</evidence>
<dbReference type="Gene3D" id="3.40.20.10">
    <property type="entry name" value="Severin"/>
    <property type="match status" value="1"/>
</dbReference>
<evidence type="ECO:0000313" key="17">
    <source>
        <dbReference type="Proteomes" id="UP000694890"/>
    </source>
</evidence>
<evidence type="ECO:0000256" key="12">
    <source>
        <dbReference type="ARBA" id="ARBA00023273"/>
    </source>
</evidence>
<dbReference type="GO" id="GO:0030864">
    <property type="term" value="C:cortical actin cytoskeleton"/>
    <property type="evidence" value="ECO:0007669"/>
    <property type="project" value="TreeGrafter"/>
</dbReference>
<sequence>MAVNLGKNRLALLTAYQDVIDETSDTDWALYTYEDDTNDLTLAASGGGGLAEITLTFDSGRVMYGFCSLKEPTAALPRYILINWVGEDVPDARKCACASHVATIADFFQVRPTMGVEVIVNASSLDDIDPSAIGQRLTNGTAAVASPVLSRLRTRDEEHGDVGTVYQKTNAEVEMKKINREEFWEQAKREEEMRKEEEKKKAAEERQRFEEERMELERKEQENREKRYRERERQIEEHRKKMQEEEEARERLRNQTTIAAELSIEDLNLDKKESEVEEAKAIIAQRSGNPREFFKQKERAMTISVDTSPVSIHRTGRLDSPFLRQQHSPSSPSPTPPPRGASPLRTPPPHARTQPAAAAASTERSMAAVSPIPKIVTTPIKEDFSRVEEDSRDEWDSVPEQKPPVQESASTKPVQSVAPQARDSSGFSVWGSGTDSLVNLWDSSSAPPADPSQTSQSSNLVDLMGDADDSLPSATAATASGRPQPLLSFDEMMDGTFCSSTGAEDDPSSLVDVTGSDQMTLSYQHALQHASSDGQELDDGQLLMTNGETLLKEGTQVRQASEGYFSQSQEEEFGQSEESSAKPAPVFYNKPPEIDITCWDTDPVVDDDDD</sequence>
<dbReference type="SMART" id="SM00102">
    <property type="entry name" value="ADF"/>
    <property type="match status" value="1"/>
</dbReference>
<evidence type="ECO:0000313" key="25">
    <source>
        <dbReference type="RefSeq" id="XP_050934609.1"/>
    </source>
</evidence>
<evidence type="ECO:0000313" key="21">
    <source>
        <dbReference type="RefSeq" id="XP_050934605.1"/>
    </source>
</evidence>